<dbReference type="Proteomes" id="UP000286746">
    <property type="component" value="Unassembled WGS sequence"/>
</dbReference>
<comment type="caution">
    <text evidence="1">The sequence shown here is derived from an EMBL/GenBank/DDBJ whole genome shotgun (WGS) entry which is preliminary data.</text>
</comment>
<protein>
    <recommendedName>
        <fullName evidence="3">XRE family transcriptional regulator</fullName>
    </recommendedName>
</protein>
<evidence type="ECO:0000313" key="1">
    <source>
        <dbReference type="EMBL" id="GCD46159.1"/>
    </source>
</evidence>
<evidence type="ECO:0000313" key="2">
    <source>
        <dbReference type="Proteomes" id="UP000286746"/>
    </source>
</evidence>
<sequence>MSTLIRKGDGQPLRAAMKAAGLSGPALSAATKRVDPTGRGVSPAAIGVIAGRGRTARPRCRLRTAWLIADALDAPLQSLFAMPTASTDTVER</sequence>
<dbReference type="EMBL" id="BHZD01000001">
    <property type="protein sequence ID" value="GCD46159.1"/>
    <property type="molecule type" value="Genomic_DNA"/>
</dbReference>
<keyword evidence="2" id="KW-1185">Reference proteome</keyword>
<dbReference type="AlphaFoldDB" id="A0A401WA43"/>
<evidence type="ECO:0008006" key="3">
    <source>
        <dbReference type="Google" id="ProtNLM"/>
    </source>
</evidence>
<accession>A0A401WA43</accession>
<gene>
    <name evidence="1" type="ORF">GKJPGBOP_05906</name>
</gene>
<name>A0A401WA43_STREY</name>
<organism evidence="1 2">
    <name type="scientific">Streptomyces paromomycinus</name>
    <name type="common">Streptomyces rimosus subsp. paromomycinus</name>
    <dbReference type="NCBI Taxonomy" id="92743"/>
    <lineage>
        <taxon>Bacteria</taxon>
        <taxon>Bacillati</taxon>
        <taxon>Actinomycetota</taxon>
        <taxon>Actinomycetes</taxon>
        <taxon>Kitasatosporales</taxon>
        <taxon>Streptomycetaceae</taxon>
        <taxon>Streptomyces</taxon>
    </lineage>
</organism>
<proteinExistence type="predicted"/>
<reference evidence="1 2" key="1">
    <citation type="submission" date="2018-11" db="EMBL/GenBank/DDBJ databases">
        <title>Whole genome sequence of Streptomyces paromomycinus NBRC 15454(T).</title>
        <authorList>
            <person name="Komaki H."/>
            <person name="Tamura T."/>
        </authorList>
    </citation>
    <scope>NUCLEOTIDE SEQUENCE [LARGE SCALE GENOMIC DNA]</scope>
    <source>
        <strain evidence="1 2">NBRC 15454</strain>
    </source>
</reference>